<dbReference type="InterPro" id="IPR032625">
    <property type="entry name" value="M64_N"/>
</dbReference>
<dbReference type="Gene3D" id="3.40.390.10">
    <property type="entry name" value="Collagenase (Catalytic Domain)"/>
    <property type="match status" value="1"/>
</dbReference>
<proteinExistence type="predicted"/>
<dbReference type="AlphaFoldDB" id="A0A0B7IN20"/>
<sequence length="449" mass="51876">MFKSIMFVFLKRKSFSEPNITNKFHIMKPFYCFVIVLLSQISWAQSPFFNFDKSLRFDFYLAADAHTSAVYFLQMKKEPHWGGSTTKLIHPQYGDFCLKLIDSQLNKEIFSKGFNSLMKEWKYVEQAQNEKKLFYHAIQVPFPKKTCLLQIQMRNFDGKFETLFERVVNPNDYFISDEQVSNHPIKTLLHNGSSSNKVDLAILAEGYTADQMKKFYADAQRMIDYMFTISPFDDLKDNFNVYAIGTASYESGTDIPGENIYKKTVFDASFYTFDMQRYLTANNFKQIADAASLVPYDQIYVLVNTEMYGGGAFYNHLNLTSVDHNLSEKVFVHEFGHGFVGLADEYYDSQTAFESMYNPNIEPWEENITTLVDFQNKWKDMIAPKTPIPTPRTPKYEKSVKVGAFEGGGYVSKGIYSPAADCRMKSNIPSGFCPVCQRTIRKMVDFYTK</sequence>
<feature type="domain" description="Peptidase M64 N-terminal" evidence="1">
    <location>
        <begin position="50"/>
        <end position="164"/>
    </location>
</feature>
<dbReference type="Gene3D" id="2.60.40.3250">
    <property type="entry name" value="Peptidase M64, N-terminal domain"/>
    <property type="match status" value="1"/>
</dbReference>
<dbReference type="InterPro" id="IPR024079">
    <property type="entry name" value="MetalloPept_cat_dom_sf"/>
</dbReference>
<evidence type="ECO:0000313" key="3">
    <source>
        <dbReference type="Proteomes" id="UP000039370"/>
    </source>
</evidence>
<dbReference type="GO" id="GO:0008237">
    <property type="term" value="F:metallopeptidase activity"/>
    <property type="evidence" value="ECO:0007669"/>
    <property type="project" value="InterPro"/>
</dbReference>
<protein>
    <recommendedName>
        <fullName evidence="1">Peptidase M64 N-terminal domain-containing protein</fullName>
    </recommendedName>
</protein>
<dbReference type="InterPro" id="IPR019026">
    <property type="entry name" value="Peptidase_M64_IgA"/>
</dbReference>
<dbReference type="Pfam" id="PF16217">
    <property type="entry name" value="M64_N"/>
    <property type="match status" value="1"/>
</dbReference>
<dbReference type="InterPro" id="IPR038171">
    <property type="entry name" value="M64_N_sf"/>
</dbReference>
<organism evidence="2 3">
    <name type="scientific">Capnocytophaga canimorsus</name>
    <dbReference type="NCBI Taxonomy" id="28188"/>
    <lineage>
        <taxon>Bacteria</taxon>
        <taxon>Pseudomonadati</taxon>
        <taxon>Bacteroidota</taxon>
        <taxon>Flavobacteriia</taxon>
        <taxon>Flavobacteriales</taxon>
        <taxon>Flavobacteriaceae</taxon>
        <taxon>Capnocytophaga</taxon>
    </lineage>
</organism>
<dbReference type="Proteomes" id="UP000039370">
    <property type="component" value="Unassembled WGS sequence"/>
</dbReference>
<gene>
    <name evidence="2" type="ORF">CCAN11_730005</name>
</gene>
<name>A0A0B7IN20_9FLAO</name>
<evidence type="ECO:0000313" key="2">
    <source>
        <dbReference type="EMBL" id="CEN53271.1"/>
    </source>
</evidence>
<dbReference type="Pfam" id="PF09471">
    <property type="entry name" value="Peptidase_M64"/>
    <property type="match status" value="2"/>
</dbReference>
<accession>A0A0B7IN20</accession>
<dbReference type="EMBL" id="CDOK01000221">
    <property type="protein sequence ID" value="CEN53271.1"/>
    <property type="molecule type" value="Genomic_DNA"/>
</dbReference>
<reference evidence="3" key="1">
    <citation type="submission" date="2015-01" db="EMBL/GenBank/DDBJ databases">
        <authorList>
            <person name="MANFREDI Pablo"/>
        </authorList>
    </citation>
    <scope>NUCLEOTIDE SEQUENCE [LARGE SCALE GENOMIC DNA]</scope>
    <source>
        <strain evidence="3">Cc11</strain>
    </source>
</reference>
<evidence type="ECO:0000259" key="1">
    <source>
        <dbReference type="Pfam" id="PF16217"/>
    </source>
</evidence>